<keyword evidence="3" id="KW-0614">Plasmid</keyword>
<accession>A0A2Z2PDF9</accession>
<dbReference type="RefSeq" id="WP_172690629.1">
    <property type="nucleotide sequence ID" value="NZ_JAAMDG010000029.1"/>
</dbReference>
<reference evidence="3" key="1">
    <citation type="submission" date="2016-10" db="EMBL/GenBank/DDBJ databases">
        <title>Agrobacterium Ti plasmids: Classification based on T-DNA and Vir regions organization.</title>
        <authorList>
            <person name="Nabi N."/>
            <person name="Vial L."/>
            <person name="Ben Hafsa A."/>
            <person name="Chapulliot D."/>
            <person name="Berard A."/>
            <person name="Chauveau A."/>
            <person name="Le Paslier M.-C."/>
            <person name="Harzallah Skhiri F."/>
            <person name="Brunel D."/>
            <person name="Nesme X."/>
            <person name="Chaouachi M."/>
        </authorList>
    </citation>
    <scope>NUCLEOTIDE SEQUENCE</scope>
    <source>
        <strain evidence="3">CFBP2692</strain>
        <plasmid evidence="3">pTi_CFBP2692</plasmid>
    </source>
</reference>
<feature type="domain" description="DUF1612" evidence="1">
    <location>
        <begin position="183"/>
        <end position="309"/>
    </location>
</feature>
<dbReference type="Pfam" id="PF07756">
    <property type="entry name" value="DUF1612"/>
    <property type="match status" value="1"/>
</dbReference>
<name>A0A2Z2PDF9_RHIRH</name>
<dbReference type="InterPro" id="IPR011670">
    <property type="entry name" value="DUF1612"/>
</dbReference>
<dbReference type="InterPro" id="IPR021068">
    <property type="entry name" value="HTH_DNA-bd"/>
</dbReference>
<dbReference type="AlphaFoldDB" id="A0A2Z2PDF9"/>
<dbReference type="InterPro" id="IPR048017">
    <property type="entry name" value="Y4cF-like"/>
</dbReference>
<feature type="domain" description="HTH DNA binding" evidence="2">
    <location>
        <begin position="317"/>
        <end position="370"/>
    </location>
</feature>
<dbReference type="Pfam" id="PF11972">
    <property type="entry name" value="HTH_13"/>
    <property type="match status" value="1"/>
</dbReference>
<evidence type="ECO:0000259" key="2">
    <source>
        <dbReference type="Pfam" id="PF11972"/>
    </source>
</evidence>
<dbReference type="NCBIfam" id="NF040876">
    <property type="entry name" value="RHE_PE00001_fam"/>
    <property type="match status" value="1"/>
</dbReference>
<organism evidence="3">
    <name type="scientific">Rhizobium rhizogenes</name>
    <name type="common">Agrobacterium rhizogenes</name>
    <dbReference type="NCBI Taxonomy" id="359"/>
    <lineage>
        <taxon>Bacteria</taxon>
        <taxon>Pseudomonadati</taxon>
        <taxon>Pseudomonadota</taxon>
        <taxon>Alphaproteobacteria</taxon>
        <taxon>Hyphomicrobiales</taxon>
        <taxon>Rhizobiaceae</taxon>
        <taxon>Rhizobium/Agrobacterium group</taxon>
        <taxon>Rhizobium</taxon>
    </lineage>
</organism>
<geneLocation type="plasmid" evidence="3">
    <name>pTi_CFBP2692</name>
</geneLocation>
<dbReference type="EMBL" id="KY000027">
    <property type="protein sequence ID" value="ASK41037.1"/>
    <property type="molecule type" value="Genomic_DNA"/>
</dbReference>
<evidence type="ECO:0000259" key="1">
    <source>
        <dbReference type="Pfam" id="PF07756"/>
    </source>
</evidence>
<sequence length="370" mass="40662">MAYEIGDLPLALLFPAVAHAEDQLARLDEIVRRSVVGPGFIERAHFHDATASMWVAGELVHVEDLVLHDAERDVRAPTHDITIAHSILRARRRIAGAEADWAISQSGLENLIGRASIPPAREVSGEGARAPLAEVTSDEVHDGFADEMAEIDALLDRSARTLAAATGKDQEHKAGSLALGELIIRDPDWDEGGRLSEWKAVMQQVAAMPPTLSSAILWDAWETLEPLQRQHWLGAQLVSSYLRARGKLASHLFGLNFGLKVVPRDRRRSRDRTRRLVATLEAMAEGAALGMKEIIRLGQARDRLERKLQGKRSSSSLPGVVDLLLTRPIVSSSMITKELRVSHRAALDLIAELGVREMTGRGSYRAWGIV</sequence>
<protein>
    <submittedName>
        <fullName evidence="3">Uncharacterized protein</fullName>
    </submittedName>
</protein>
<evidence type="ECO:0000313" key="3">
    <source>
        <dbReference type="EMBL" id="ASK41037.1"/>
    </source>
</evidence>
<proteinExistence type="predicted"/>